<name>X8DKV8_MYCXE</name>
<comment type="caution">
    <text evidence="1">The sequence shown here is derived from an EMBL/GenBank/DDBJ whole genome shotgun (WGS) entry which is preliminary data.</text>
</comment>
<dbReference type="EMBL" id="JAOB01000016">
    <property type="protein sequence ID" value="EUA68323.1"/>
    <property type="molecule type" value="Genomic_DNA"/>
</dbReference>
<protein>
    <submittedName>
        <fullName evidence="1">Putative decaprenylphosphoryl-D-2-keto erythropentose reductase</fullName>
    </submittedName>
</protein>
<dbReference type="PATRIC" id="fig|1299334.3.peg.1917"/>
<organism evidence="1">
    <name type="scientific">Mycobacterium xenopi 4042</name>
    <dbReference type="NCBI Taxonomy" id="1299334"/>
    <lineage>
        <taxon>Bacteria</taxon>
        <taxon>Bacillati</taxon>
        <taxon>Actinomycetota</taxon>
        <taxon>Actinomycetes</taxon>
        <taxon>Mycobacteriales</taxon>
        <taxon>Mycobacteriaceae</taxon>
        <taxon>Mycobacterium</taxon>
    </lineage>
</organism>
<proteinExistence type="predicted"/>
<dbReference type="AlphaFoldDB" id="X8DKV8"/>
<accession>X8DKV8</accession>
<gene>
    <name evidence="1" type="ORF">I553_10568</name>
</gene>
<sequence>MLGDAEELWQNQRKAVQIAQINYTAAVSVECCWARRCAPKVRPDHRDELGRR</sequence>
<reference evidence="1" key="1">
    <citation type="submission" date="2014-01" db="EMBL/GenBank/DDBJ databases">
        <authorList>
            <person name="Brown-Elliot B."/>
            <person name="Wallace R."/>
            <person name="Lenaerts A."/>
            <person name="Ordway D."/>
            <person name="DeGroote M.A."/>
            <person name="Parker T."/>
            <person name="Sizemore C."/>
            <person name="Tallon L.J."/>
            <person name="Sadzewicz L.K."/>
            <person name="Sengamalay N."/>
            <person name="Fraser C.M."/>
            <person name="Hine E."/>
            <person name="Shefchek K.A."/>
            <person name="Das S.P."/>
            <person name="Tettelin H."/>
        </authorList>
    </citation>
    <scope>NUCLEOTIDE SEQUENCE [LARGE SCALE GENOMIC DNA]</scope>
    <source>
        <strain evidence="1">4042</strain>
    </source>
</reference>
<evidence type="ECO:0000313" key="1">
    <source>
        <dbReference type="EMBL" id="EUA68323.1"/>
    </source>
</evidence>